<dbReference type="RefSeq" id="WP_052106511.1">
    <property type="nucleotide sequence ID" value="NZ_AUHT01000004.1"/>
</dbReference>
<feature type="chain" id="PRO_5001966677" description="C-type lysozyme inhibitor domain-containing protein" evidence="2">
    <location>
        <begin position="24"/>
        <end position="156"/>
    </location>
</feature>
<feature type="compositionally biased region" description="Pro residues" evidence="1">
    <location>
        <begin position="34"/>
        <end position="52"/>
    </location>
</feature>
<dbReference type="Proteomes" id="UP000030003">
    <property type="component" value="Unassembled WGS sequence"/>
</dbReference>
<evidence type="ECO:0000313" key="3">
    <source>
        <dbReference type="EMBL" id="KGO99624.1"/>
    </source>
</evidence>
<dbReference type="EMBL" id="AVBH01000008">
    <property type="protein sequence ID" value="KGO99624.1"/>
    <property type="molecule type" value="Genomic_DNA"/>
</dbReference>
<evidence type="ECO:0000256" key="1">
    <source>
        <dbReference type="SAM" id="MobiDB-lite"/>
    </source>
</evidence>
<dbReference type="AlphaFoldDB" id="A0A0A0MAX1"/>
<dbReference type="OrthoDB" id="5348860at2"/>
<dbReference type="eggNOG" id="ENOG5033E3H">
    <property type="taxonomic scope" value="Bacteria"/>
</dbReference>
<feature type="signal peptide" evidence="2">
    <location>
        <begin position="1"/>
        <end position="23"/>
    </location>
</feature>
<dbReference type="PROSITE" id="PS51257">
    <property type="entry name" value="PROKAR_LIPOPROTEIN"/>
    <property type="match status" value="1"/>
</dbReference>
<comment type="caution">
    <text evidence="3">The sequence shown here is derived from an EMBL/GenBank/DDBJ whole genome shotgun (WGS) entry which is preliminary data.</text>
</comment>
<evidence type="ECO:0000256" key="2">
    <source>
        <dbReference type="SAM" id="SignalP"/>
    </source>
</evidence>
<dbReference type="STRING" id="1385515.GCA_000423325_00099"/>
<protein>
    <recommendedName>
        <fullName evidence="5">C-type lysozyme inhibitor domain-containing protein</fullName>
    </recommendedName>
</protein>
<evidence type="ECO:0008006" key="5">
    <source>
        <dbReference type="Google" id="ProtNLM"/>
    </source>
</evidence>
<feature type="compositionally biased region" description="Low complexity" evidence="1">
    <location>
        <begin position="22"/>
        <end position="33"/>
    </location>
</feature>
<evidence type="ECO:0000313" key="4">
    <source>
        <dbReference type="Proteomes" id="UP000030003"/>
    </source>
</evidence>
<feature type="region of interest" description="Disordered" evidence="1">
    <location>
        <begin position="22"/>
        <end position="61"/>
    </location>
</feature>
<sequence>MRFHAPILPALLAVALASACSPADDSAPRATAPVPEPVPAPPPPPLPEPDTGPEPAAATPASITIPVRYHGTWAADAEACADGGDLTHLVIRASTVEFYESTGEVLEVDAGDGQIDATLQLSGEGETWEDRYGFRLSDDGQTLTDTGSGLVRVRCG</sequence>
<accession>A0A0A0MAX1</accession>
<proteinExistence type="predicted"/>
<reference evidence="3 4" key="1">
    <citation type="submission" date="2013-08" db="EMBL/GenBank/DDBJ databases">
        <title>Genomic analysis of Lysobacter defluvii.</title>
        <authorList>
            <person name="Wang Q."/>
            <person name="Wang G."/>
        </authorList>
    </citation>
    <scope>NUCLEOTIDE SEQUENCE [LARGE SCALE GENOMIC DNA]</scope>
    <source>
        <strain evidence="3 4">IMMIB APB-9</strain>
    </source>
</reference>
<organism evidence="3 4">
    <name type="scientific">Lysobacter defluvii IMMIB APB-9 = DSM 18482</name>
    <dbReference type="NCBI Taxonomy" id="1385515"/>
    <lineage>
        <taxon>Bacteria</taxon>
        <taxon>Pseudomonadati</taxon>
        <taxon>Pseudomonadota</taxon>
        <taxon>Gammaproteobacteria</taxon>
        <taxon>Lysobacterales</taxon>
        <taxon>Lysobacteraceae</taxon>
        <taxon>Novilysobacter</taxon>
    </lineage>
</organism>
<name>A0A0A0MAX1_9GAMM</name>
<gene>
    <name evidence="3" type="ORF">N791_02750</name>
</gene>
<keyword evidence="2" id="KW-0732">Signal</keyword>
<keyword evidence="4" id="KW-1185">Reference proteome</keyword>